<dbReference type="InterPro" id="IPR050647">
    <property type="entry name" value="Plant_LRR-RLKs"/>
</dbReference>
<dbReference type="SUPFAM" id="SSF52058">
    <property type="entry name" value="L domain-like"/>
    <property type="match status" value="1"/>
</dbReference>
<feature type="signal peptide" evidence="9">
    <location>
        <begin position="1"/>
        <end position="26"/>
    </location>
</feature>
<keyword evidence="11" id="KW-0808">Transferase</keyword>
<dbReference type="Gene3D" id="3.80.10.10">
    <property type="entry name" value="Ribonuclease Inhibitor"/>
    <property type="match status" value="2"/>
</dbReference>
<keyword evidence="4" id="KW-0677">Repeat</keyword>
<dbReference type="GO" id="GO:0016020">
    <property type="term" value="C:membrane"/>
    <property type="evidence" value="ECO:0007669"/>
    <property type="project" value="UniProtKB-SubCell"/>
</dbReference>
<dbReference type="FunFam" id="3.80.10.10:FF:000380">
    <property type="entry name" value="Putative inactive leucine-rich repeat receptor-like protein kinase"/>
    <property type="match status" value="1"/>
</dbReference>
<keyword evidence="11" id="KW-0675">Receptor</keyword>
<dbReference type="InterPro" id="IPR055414">
    <property type="entry name" value="LRR_R13L4/SHOC2-like"/>
</dbReference>
<evidence type="ECO:0000259" key="10">
    <source>
        <dbReference type="PROSITE" id="PS50011"/>
    </source>
</evidence>
<dbReference type="PROSITE" id="PS51450">
    <property type="entry name" value="LRR"/>
    <property type="match status" value="1"/>
</dbReference>
<name>A0A2P2L962_RHIMU</name>
<dbReference type="Gene3D" id="1.10.510.10">
    <property type="entry name" value="Transferase(Phosphotransferase) domain 1"/>
    <property type="match status" value="1"/>
</dbReference>
<keyword evidence="7" id="KW-0325">Glycoprotein</keyword>
<keyword evidence="9" id="KW-0732">Signal</keyword>
<dbReference type="Gene3D" id="3.30.200.20">
    <property type="entry name" value="Phosphorylase Kinase, domain 1"/>
    <property type="match status" value="1"/>
</dbReference>
<evidence type="ECO:0000256" key="6">
    <source>
        <dbReference type="ARBA" id="ARBA00023136"/>
    </source>
</evidence>
<evidence type="ECO:0000256" key="5">
    <source>
        <dbReference type="ARBA" id="ARBA00022989"/>
    </source>
</evidence>
<dbReference type="AlphaFoldDB" id="A0A2P2L962"/>
<evidence type="ECO:0000313" key="11">
    <source>
        <dbReference type="EMBL" id="MBX14516.1"/>
    </source>
</evidence>
<dbReference type="FunFam" id="3.80.10.10:FF:000155">
    <property type="entry name" value="Putative inactive leucine-rich repeat receptor-like protein kinase"/>
    <property type="match status" value="1"/>
</dbReference>
<feature type="chain" id="PRO_5015112737" evidence="9">
    <location>
        <begin position="27"/>
        <end position="811"/>
    </location>
</feature>
<dbReference type="PROSITE" id="PS50011">
    <property type="entry name" value="PROTEIN_KINASE_DOM"/>
    <property type="match status" value="1"/>
</dbReference>
<keyword evidence="2" id="KW-0433">Leucine-rich repeat</keyword>
<organism evidence="11">
    <name type="scientific">Rhizophora mucronata</name>
    <name type="common">Asiatic mangrove</name>
    <dbReference type="NCBI Taxonomy" id="61149"/>
    <lineage>
        <taxon>Eukaryota</taxon>
        <taxon>Viridiplantae</taxon>
        <taxon>Streptophyta</taxon>
        <taxon>Embryophyta</taxon>
        <taxon>Tracheophyta</taxon>
        <taxon>Spermatophyta</taxon>
        <taxon>Magnoliopsida</taxon>
        <taxon>eudicotyledons</taxon>
        <taxon>Gunneridae</taxon>
        <taxon>Pentapetalae</taxon>
        <taxon>rosids</taxon>
        <taxon>fabids</taxon>
        <taxon>Malpighiales</taxon>
        <taxon>Rhizophoraceae</taxon>
        <taxon>Rhizophora</taxon>
    </lineage>
</organism>
<feature type="transmembrane region" description="Helical" evidence="8">
    <location>
        <begin position="391"/>
        <end position="420"/>
    </location>
</feature>
<evidence type="ECO:0000256" key="7">
    <source>
        <dbReference type="ARBA" id="ARBA00023180"/>
    </source>
</evidence>
<keyword evidence="3 8" id="KW-0812">Transmembrane</keyword>
<proteinExistence type="predicted"/>
<dbReference type="FunFam" id="1.10.510.10:FF:000657">
    <property type="entry name" value="Putative inactive leucine-rich repeat receptor-like protein kinase"/>
    <property type="match status" value="1"/>
</dbReference>
<protein>
    <submittedName>
        <fullName evidence="11">Putative inactive leucine-rich repeat receptor-like protein kinase At3g03770</fullName>
    </submittedName>
</protein>
<evidence type="ECO:0000256" key="8">
    <source>
        <dbReference type="SAM" id="Phobius"/>
    </source>
</evidence>
<dbReference type="Pfam" id="PF07714">
    <property type="entry name" value="PK_Tyr_Ser-Thr"/>
    <property type="match status" value="1"/>
</dbReference>
<sequence>MGYFGLFPLPCLVWSILILGTHQLQSSQTQVLLQLRKHLEYPSELEIWNDHSKDFCYLSSSTQMNMTCEDNSATELRIIGDKTAKVDKFVGFAIPNQTLSKSFSLDSLVTTLSKLNSLRVLVLVSLGIWGPLPDKIHRLSALEYLDLSSNYLFGSIPPKISTMVKLQTFIIGDNFFNDTIPGWFDSLTNLSILSLKNNQLKGPFPSSIQQITTLTSLELSGNEICGKLPSLSSLSSLHVLDLSGNKLDSDLPPMPKGLAMAFLSNNAFSGKIPREYSQLSRLEHLDMSFNKLSGTPPAMLFSLPNITYLNLASNMLGGSLPDHLSCGIKLQFVDISNNRLTGGLPYCLSAESNKTVKYAENCLSIDLHHQREESSCVNPPVDGKRSGGKSVAILVGIVAGVLASIMLLAVGLLVTCGICCPRGISEQNLLHKAVQDNSATGFSSELLTNASFASEAAKFGTQGLPACRSLTIEEIKEATRNFDNSVILGESSYGKLYKGILEDGTQVAIRCLSSSKKYTIRNLKLRLDLLSRLRHPHLVCLLGHCIDSGGQAEYRVTSVFLVYEYVPNGNFRAHLRGNLEMSRTLKRIVSILIMHKLKLVVLVCTYLVIYVSSLSKYIPSTAISCVEGSPVKVLSWPERLQALIGIAKAVHFLHTGVIPGFFNNRLKTNNILLNEHGMAKLSDYGLSIISEDTENCGENEVLTARQMTRLDDDIYSFGLVLLESLVGSLVSARRDKLLLDELGNCNNPDDRAKVVDPIVLATCSQESLSAVISIMIKCISSESMSRPSFEDILWNLQYAAQIQATADGERR</sequence>
<dbReference type="InterPro" id="IPR001245">
    <property type="entry name" value="Ser-Thr/Tyr_kinase_cat_dom"/>
</dbReference>
<comment type="subcellular location">
    <subcellularLocation>
        <location evidence="1">Membrane</location>
        <topology evidence="1">Single-pass membrane protein</topology>
    </subcellularLocation>
</comment>
<dbReference type="InterPro" id="IPR011009">
    <property type="entry name" value="Kinase-like_dom_sf"/>
</dbReference>
<keyword evidence="6 8" id="KW-0472">Membrane</keyword>
<dbReference type="SUPFAM" id="SSF56112">
    <property type="entry name" value="Protein kinase-like (PK-like)"/>
    <property type="match status" value="1"/>
</dbReference>
<dbReference type="EMBL" id="GGEC01034032">
    <property type="protein sequence ID" value="MBX14516.1"/>
    <property type="molecule type" value="Transcribed_RNA"/>
</dbReference>
<dbReference type="GO" id="GO:0005524">
    <property type="term" value="F:ATP binding"/>
    <property type="evidence" value="ECO:0007669"/>
    <property type="project" value="InterPro"/>
</dbReference>
<dbReference type="Pfam" id="PF00560">
    <property type="entry name" value="LRR_1"/>
    <property type="match status" value="1"/>
</dbReference>
<evidence type="ECO:0000256" key="4">
    <source>
        <dbReference type="ARBA" id="ARBA00022737"/>
    </source>
</evidence>
<dbReference type="SMART" id="SM00369">
    <property type="entry name" value="LRR_TYP"/>
    <property type="match status" value="5"/>
</dbReference>
<evidence type="ECO:0000256" key="3">
    <source>
        <dbReference type="ARBA" id="ARBA00022692"/>
    </source>
</evidence>
<dbReference type="PANTHER" id="PTHR48056:SF61">
    <property type="entry name" value="PROTEIN KINASE DOMAIN-CONTAINING PROTEIN"/>
    <property type="match status" value="1"/>
</dbReference>
<dbReference type="InterPro" id="IPR001611">
    <property type="entry name" value="Leu-rich_rpt"/>
</dbReference>
<reference evidence="11" key="1">
    <citation type="submission" date="2018-02" db="EMBL/GenBank/DDBJ databases">
        <title>Rhizophora mucronata_Transcriptome.</title>
        <authorList>
            <person name="Meera S.P."/>
            <person name="Sreeshan A."/>
            <person name="Augustine A."/>
        </authorList>
    </citation>
    <scope>NUCLEOTIDE SEQUENCE</scope>
    <source>
        <tissue evidence="11">Leaf</tissue>
    </source>
</reference>
<evidence type="ECO:0000256" key="9">
    <source>
        <dbReference type="SAM" id="SignalP"/>
    </source>
</evidence>
<dbReference type="GO" id="GO:0033612">
    <property type="term" value="F:receptor serine/threonine kinase binding"/>
    <property type="evidence" value="ECO:0007669"/>
    <property type="project" value="TreeGrafter"/>
</dbReference>
<dbReference type="InterPro" id="IPR032675">
    <property type="entry name" value="LRR_dom_sf"/>
</dbReference>
<dbReference type="InterPro" id="IPR003591">
    <property type="entry name" value="Leu-rich_rpt_typical-subtyp"/>
</dbReference>
<evidence type="ECO:0000256" key="2">
    <source>
        <dbReference type="ARBA" id="ARBA00022614"/>
    </source>
</evidence>
<feature type="transmembrane region" description="Helical" evidence="8">
    <location>
        <begin position="588"/>
        <end position="611"/>
    </location>
</feature>
<accession>A0A2P2L962</accession>
<feature type="domain" description="Protein kinase" evidence="10">
    <location>
        <begin position="482"/>
        <end position="799"/>
    </location>
</feature>
<dbReference type="PANTHER" id="PTHR48056">
    <property type="entry name" value="LRR RECEPTOR-LIKE SERINE/THREONINE-PROTEIN KINASE-RELATED"/>
    <property type="match status" value="1"/>
</dbReference>
<dbReference type="Pfam" id="PF23598">
    <property type="entry name" value="LRR_14"/>
    <property type="match status" value="1"/>
</dbReference>
<evidence type="ECO:0000256" key="1">
    <source>
        <dbReference type="ARBA" id="ARBA00004167"/>
    </source>
</evidence>
<keyword evidence="5 8" id="KW-1133">Transmembrane helix</keyword>
<dbReference type="GO" id="GO:0004674">
    <property type="term" value="F:protein serine/threonine kinase activity"/>
    <property type="evidence" value="ECO:0007669"/>
    <property type="project" value="UniProtKB-EC"/>
</dbReference>
<dbReference type="InterPro" id="IPR000719">
    <property type="entry name" value="Prot_kinase_dom"/>
</dbReference>
<keyword evidence="11" id="KW-0418">Kinase</keyword>
<dbReference type="PRINTS" id="PR00019">
    <property type="entry name" value="LEURICHRPT"/>
</dbReference>